<evidence type="ECO:0000256" key="1">
    <source>
        <dbReference type="SAM" id="MobiDB-lite"/>
    </source>
</evidence>
<feature type="region of interest" description="Disordered" evidence="1">
    <location>
        <begin position="100"/>
        <end position="120"/>
    </location>
</feature>
<keyword evidence="4" id="KW-1185">Reference proteome</keyword>
<accession>A0ABQ9VMB5</accession>
<dbReference type="Proteomes" id="UP001266305">
    <property type="component" value="Unassembled WGS sequence"/>
</dbReference>
<feature type="chain" id="PRO_5045162425" evidence="2">
    <location>
        <begin position="20"/>
        <end position="136"/>
    </location>
</feature>
<reference evidence="3 4" key="1">
    <citation type="submission" date="2023-05" db="EMBL/GenBank/DDBJ databases">
        <title>B98-5 Cell Line De Novo Hybrid Assembly: An Optical Mapping Approach.</title>
        <authorList>
            <person name="Kananen K."/>
            <person name="Auerbach J.A."/>
            <person name="Kautto E."/>
            <person name="Blachly J.S."/>
        </authorList>
    </citation>
    <scope>NUCLEOTIDE SEQUENCE [LARGE SCALE GENOMIC DNA]</scope>
    <source>
        <strain evidence="3">B95-8</strain>
        <tissue evidence="3">Cell line</tissue>
    </source>
</reference>
<evidence type="ECO:0000313" key="3">
    <source>
        <dbReference type="EMBL" id="KAK2109432.1"/>
    </source>
</evidence>
<proteinExistence type="predicted"/>
<feature type="signal peptide" evidence="2">
    <location>
        <begin position="1"/>
        <end position="19"/>
    </location>
</feature>
<keyword evidence="2" id="KW-0732">Signal</keyword>
<evidence type="ECO:0000313" key="4">
    <source>
        <dbReference type="Proteomes" id="UP001266305"/>
    </source>
</evidence>
<dbReference type="EMBL" id="JASSZA010000005">
    <property type="protein sequence ID" value="KAK2109432.1"/>
    <property type="molecule type" value="Genomic_DNA"/>
</dbReference>
<protein>
    <submittedName>
        <fullName evidence="3">Uncharacterized protein</fullName>
    </submittedName>
</protein>
<evidence type="ECO:0000256" key="2">
    <source>
        <dbReference type="SAM" id="SignalP"/>
    </source>
</evidence>
<organism evidence="3 4">
    <name type="scientific">Saguinus oedipus</name>
    <name type="common">Cotton-top tamarin</name>
    <name type="synonym">Oedipomidas oedipus</name>
    <dbReference type="NCBI Taxonomy" id="9490"/>
    <lineage>
        <taxon>Eukaryota</taxon>
        <taxon>Metazoa</taxon>
        <taxon>Chordata</taxon>
        <taxon>Craniata</taxon>
        <taxon>Vertebrata</taxon>
        <taxon>Euteleostomi</taxon>
        <taxon>Mammalia</taxon>
        <taxon>Eutheria</taxon>
        <taxon>Euarchontoglires</taxon>
        <taxon>Primates</taxon>
        <taxon>Haplorrhini</taxon>
        <taxon>Platyrrhini</taxon>
        <taxon>Cebidae</taxon>
        <taxon>Callitrichinae</taxon>
        <taxon>Saguinus</taxon>
    </lineage>
</organism>
<name>A0ABQ9VMB5_SAGOE</name>
<sequence length="136" mass="14067">MWAAGTLLVFCCLFLSATGGPSPGKWQSPLAAPQGFVPEIGRWHLGSSPGPFPGLEPPQAHGALMHGALHLLPSLTGASPPALMQHRPCTTVLCPDPSCLQGPNGEQGRAGRSPQTSGSFYTSEKALLGGAWSRLS</sequence>
<gene>
    <name evidence="3" type="ORF">P7K49_009178</name>
</gene>
<comment type="caution">
    <text evidence="3">The sequence shown here is derived from an EMBL/GenBank/DDBJ whole genome shotgun (WGS) entry which is preliminary data.</text>
</comment>